<evidence type="ECO:0000313" key="2">
    <source>
        <dbReference type="Proteomes" id="UP000478052"/>
    </source>
</evidence>
<comment type="caution">
    <text evidence="1">The sequence shown here is derived from an EMBL/GenBank/DDBJ whole genome shotgun (WGS) entry which is preliminary data.</text>
</comment>
<organism evidence="1 2">
    <name type="scientific">Aphis craccivora</name>
    <name type="common">Cowpea aphid</name>
    <dbReference type="NCBI Taxonomy" id="307492"/>
    <lineage>
        <taxon>Eukaryota</taxon>
        <taxon>Metazoa</taxon>
        <taxon>Ecdysozoa</taxon>
        <taxon>Arthropoda</taxon>
        <taxon>Hexapoda</taxon>
        <taxon>Insecta</taxon>
        <taxon>Pterygota</taxon>
        <taxon>Neoptera</taxon>
        <taxon>Paraneoptera</taxon>
        <taxon>Hemiptera</taxon>
        <taxon>Sternorrhyncha</taxon>
        <taxon>Aphidomorpha</taxon>
        <taxon>Aphidoidea</taxon>
        <taxon>Aphididae</taxon>
        <taxon>Aphidini</taxon>
        <taxon>Aphis</taxon>
        <taxon>Aphis</taxon>
    </lineage>
</organism>
<sequence length="32" mass="3685">MLMSIEKDIFIDSDKFIDTIANSSNQLKKLLI</sequence>
<evidence type="ECO:0000313" key="1">
    <source>
        <dbReference type="EMBL" id="KAF0771788.1"/>
    </source>
</evidence>
<reference evidence="1 2" key="1">
    <citation type="submission" date="2019-08" db="EMBL/GenBank/DDBJ databases">
        <title>Whole genome of Aphis craccivora.</title>
        <authorList>
            <person name="Voronova N.V."/>
            <person name="Shulinski R.S."/>
            <person name="Bandarenka Y.V."/>
            <person name="Zhorov D.G."/>
            <person name="Warner D."/>
        </authorList>
    </citation>
    <scope>NUCLEOTIDE SEQUENCE [LARGE SCALE GENOMIC DNA]</scope>
    <source>
        <strain evidence="1">180601</strain>
        <tissue evidence="1">Whole Body</tissue>
    </source>
</reference>
<dbReference type="AlphaFoldDB" id="A0A6G0ZKM6"/>
<name>A0A6G0ZKM6_APHCR</name>
<dbReference type="EMBL" id="VUJU01000253">
    <property type="protein sequence ID" value="KAF0771788.1"/>
    <property type="molecule type" value="Genomic_DNA"/>
</dbReference>
<protein>
    <submittedName>
        <fullName evidence="1">Dimer Tnp hAT domain-containing protein</fullName>
    </submittedName>
</protein>
<proteinExistence type="predicted"/>
<gene>
    <name evidence="1" type="ORF">FWK35_00001478</name>
</gene>
<dbReference type="Proteomes" id="UP000478052">
    <property type="component" value="Unassembled WGS sequence"/>
</dbReference>
<keyword evidence="2" id="KW-1185">Reference proteome</keyword>
<accession>A0A6G0ZKM6</accession>